<feature type="compositionally biased region" description="Polar residues" evidence="1">
    <location>
        <begin position="1301"/>
        <end position="1311"/>
    </location>
</feature>
<feature type="region of interest" description="Disordered" evidence="1">
    <location>
        <begin position="328"/>
        <end position="390"/>
    </location>
</feature>
<feature type="compositionally biased region" description="Basic residues" evidence="1">
    <location>
        <begin position="358"/>
        <end position="370"/>
    </location>
</feature>
<proteinExistence type="predicted"/>
<feature type="compositionally biased region" description="Basic and acidic residues" evidence="1">
    <location>
        <begin position="259"/>
        <end position="269"/>
    </location>
</feature>
<evidence type="ECO:0000313" key="4">
    <source>
        <dbReference type="WBParaSite" id="HPBE_0000009201-mRNA-1"/>
    </source>
</evidence>
<dbReference type="EMBL" id="UZAH01000058">
    <property type="protein sequence ID" value="VDO18475.1"/>
    <property type="molecule type" value="Genomic_DNA"/>
</dbReference>
<feature type="compositionally biased region" description="Basic residues" evidence="1">
    <location>
        <begin position="1315"/>
        <end position="1326"/>
    </location>
</feature>
<accession>A0A3P7WYG2</accession>
<dbReference type="WBParaSite" id="HPBE_0000009201-mRNA-1">
    <property type="protein sequence ID" value="HPBE_0000009201-mRNA-1"/>
    <property type="gene ID" value="HPBE_0000009201"/>
</dbReference>
<reference evidence="2 3" key="1">
    <citation type="submission" date="2018-11" db="EMBL/GenBank/DDBJ databases">
        <authorList>
            <consortium name="Pathogen Informatics"/>
        </authorList>
    </citation>
    <scope>NUCLEOTIDE SEQUENCE [LARGE SCALE GENOMIC DNA]</scope>
</reference>
<feature type="compositionally biased region" description="Polar residues" evidence="1">
    <location>
        <begin position="1094"/>
        <end position="1106"/>
    </location>
</feature>
<feature type="compositionally biased region" description="Polar residues" evidence="1">
    <location>
        <begin position="247"/>
        <end position="258"/>
    </location>
</feature>
<feature type="region of interest" description="Disordered" evidence="1">
    <location>
        <begin position="129"/>
        <end position="276"/>
    </location>
</feature>
<evidence type="ECO:0000256" key="1">
    <source>
        <dbReference type="SAM" id="MobiDB-lite"/>
    </source>
</evidence>
<dbReference type="Proteomes" id="UP000050761">
    <property type="component" value="Unassembled WGS sequence"/>
</dbReference>
<evidence type="ECO:0000313" key="3">
    <source>
        <dbReference type="Proteomes" id="UP000050761"/>
    </source>
</evidence>
<accession>A0A183F1Y4</accession>
<feature type="region of interest" description="Disordered" evidence="1">
    <location>
        <begin position="1238"/>
        <end position="1335"/>
    </location>
</feature>
<feature type="region of interest" description="Disordered" evidence="1">
    <location>
        <begin position="1152"/>
        <end position="1218"/>
    </location>
</feature>
<reference evidence="4" key="2">
    <citation type="submission" date="2019-09" db="UniProtKB">
        <authorList>
            <consortium name="WormBaseParasite"/>
        </authorList>
    </citation>
    <scope>IDENTIFICATION</scope>
</reference>
<evidence type="ECO:0000313" key="2">
    <source>
        <dbReference type="EMBL" id="VDO18475.1"/>
    </source>
</evidence>
<gene>
    <name evidence="2" type="ORF">HPBE_LOCUS93</name>
</gene>
<feature type="compositionally biased region" description="Polar residues" evidence="1">
    <location>
        <begin position="129"/>
        <end position="138"/>
    </location>
</feature>
<name>A0A183F1Y4_HELPZ</name>
<feature type="compositionally biased region" description="Basic residues" evidence="1">
    <location>
        <begin position="1182"/>
        <end position="1201"/>
    </location>
</feature>
<sequence length="1335" mass="147948">MVELAVGDLYDQIASRHEGIYIHPQAVYECKYCDMFEITGAALRGSDKGRCHAAAHRIAFEALLEPAPVLICPICDMPQKTSDVACIFGCMFNDLDLVDHLERDHSDILSDDMVCDFSDPRYLLTTFQQKQPPKSSLQVKRASDETGGTRNDDDDEDDRTTITLSDGDGDSRSPSPGGSGVETKHCPNDATGAPDGEGSQSGDVGPMDEESAAQSGPSVDKSAVNCAEEVTNENGNGNDANDEGDSQMDSTGPPSNEKGSQEVRSEEPRRRRHMDGVSLEEYFEKEHLTDLSGTINSRIMEKVYGEILAKLFGVCVPLVYRILHGNNGNPFRSPDSYRTRRKKYAGSKPRVVNEMPRPPRRSTRHSRVTRSRSNSTVSTECFSSDADGGSQEPVDLLGIASLESDEHIQCARPECGHFLLTTSDHMAIVRHVAAHIRHDEARLLKTAGASPLVACDCGMAIGSPMGYVYHIVHDHVFEKKKFTDLAATIVAYLMLIVETAIESVLAVRVEFRATRWTLWCAYFTLENDEGDENLFADSTDLNEHWWKLWENLLDECMTGKSMTLGDTIKLFEMHPFVDETRLRTRKHKSIPVMDGASVERSLGIVWAYVNRWSNDPMYRVELASESRWIRIAQIRRRAFLESKKEKQTAAAESSGKFVHCTICANVCISAEDTTEIKNHCALHAALEGRMLCSLYIHRAADRPQMCPYCTTEMNVYKPTDFLDHLRARHMKKTRIIYDKHLSRYFPESKIFTAPIEAESHSHSEETNSGNDFIIRCQRSECCGVDPVVVLPADKAIPLSNVDIAVVKHILWHVRNDSFLESDPIERELLTRALMIRLSSAQMRQILFMARRVTKQFSRYKESDVVKYIQEKMDEIGCILFGINKGLVFQMVFTRRFVRDQSGMQLYPPCVCRLCVDKELPRYSVNQVANTLKWETSCSIDGLRFKNVSMAVKHVLDAHNDFVELSALDMVLEDMGLFGVFRSAMAATLGEQAWQLEEALGFGAYNMKKCPKPTFLNEPPNGGIHRPDCYRAWDPTTQMCSCAELAIQDASSADGSSHPKPRLRGTSLQGMPEASAACYAEFLNESESPDGDENATPSSMITSSGNEHTTEPPALQTPSSFLENVVSQTASLAAIKAEPPDDAEERSDFNNLVSASSGEPRLPVPDLSTNAHHEDSHEGRLGSSRKKKPPVFKRAKQKRSREIKREVDGVILPQRNKALPLKNIIQGSKTVAAALAAALDSPTTATEGSSSHAAPEEGTSSGATANLSSKKNANNTDSEERELALGGVTKKPRLSGAANEAQDATESISGSDYSKRRLRATSGRRKSTVHDASTDK</sequence>
<dbReference type="OrthoDB" id="5816773at2759"/>
<feature type="region of interest" description="Disordered" evidence="1">
    <location>
        <begin position="1084"/>
        <end position="1116"/>
    </location>
</feature>
<organism evidence="3 4">
    <name type="scientific">Heligmosomoides polygyrus</name>
    <name type="common">Parasitic roundworm</name>
    <dbReference type="NCBI Taxonomy" id="6339"/>
    <lineage>
        <taxon>Eukaryota</taxon>
        <taxon>Metazoa</taxon>
        <taxon>Ecdysozoa</taxon>
        <taxon>Nematoda</taxon>
        <taxon>Chromadorea</taxon>
        <taxon>Rhabditida</taxon>
        <taxon>Rhabditina</taxon>
        <taxon>Rhabditomorpha</taxon>
        <taxon>Strongyloidea</taxon>
        <taxon>Heligmosomidae</taxon>
        <taxon>Heligmosomoides</taxon>
    </lineage>
</organism>
<feature type="compositionally biased region" description="Polar residues" evidence="1">
    <location>
        <begin position="1240"/>
        <end position="1275"/>
    </location>
</feature>
<feature type="compositionally biased region" description="Basic and acidic residues" evidence="1">
    <location>
        <begin position="1170"/>
        <end position="1179"/>
    </location>
</feature>
<keyword evidence="3" id="KW-1185">Reference proteome</keyword>
<protein>
    <submittedName>
        <fullName evidence="4">C2H2-type domain-containing protein</fullName>
    </submittedName>
</protein>